<dbReference type="GO" id="GO:0016020">
    <property type="term" value="C:membrane"/>
    <property type="evidence" value="ECO:0007669"/>
    <property type="project" value="InterPro"/>
</dbReference>
<name>A0A3M2LSP1_9ACTN</name>
<dbReference type="InterPro" id="IPR050482">
    <property type="entry name" value="Sensor_HK_TwoCompSys"/>
</dbReference>
<dbReference type="NCBIfam" id="NF047322">
    <property type="entry name" value="HK_morpho_MacS"/>
    <property type="match status" value="1"/>
</dbReference>
<dbReference type="InterPro" id="IPR003594">
    <property type="entry name" value="HATPase_dom"/>
</dbReference>
<protein>
    <submittedName>
        <fullName evidence="8">Sensor histidine kinase</fullName>
    </submittedName>
</protein>
<gene>
    <name evidence="8" type="ORF">EBO15_26205</name>
</gene>
<dbReference type="AlphaFoldDB" id="A0A3M2LSP1"/>
<evidence type="ECO:0000313" key="9">
    <source>
        <dbReference type="Proteomes" id="UP000282674"/>
    </source>
</evidence>
<feature type="transmembrane region" description="Helical" evidence="4">
    <location>
        <begin position="12"/>
        <end position="31"/>
    </location>
</feature>
<dbReference type="RefSeq" id="WP_122197105.1">
    <property type="nucleotide sequence ID" value="NZ_JBHSKC010000007.1"/>
</dbReference>
<accession>A0A3M2LSP1</accession>
<evidence type="ECO:0000313" key="8">
    <source>
        <dbReference type="EMBL" id="RMI40489.1"/>
    </source>
</evidence>
<feature type="transmembrane region" description="Helical" evidence="4">
    <location>
        <begin position="37"/>
        <end position="58"/>
    </location>
</feature>
<feature type="transmembrane region" description="Helical" evidence="4">
    <location>
        <begin position="97"/>
        <end position="113"/>
    </location>
</feature>
<dbReference type="InterPro" id="IPR011712">
    <property type="entry name" value="Sig_transdc_His_kin_sub3_dim/P"/>
</dbReference>
<keyword evidence="2 8" id="KW-0418">Kinase</keyword>
<dbReference type="Pfam" id="PF07730">
    <property type="entry name" value="HisKA_3"/>
    <property type="match status" value="1"/>
</dbReference>
<feature type="transmembrane region" description="Helical" evidence="4">
    <location>
        <begin position="120"/>
        <end position="140"/>
    </location>
</feature>
<dbReference type="Gene3D" id="3.30.565.10">
    <property type="entry name" value="Histidine kinase-like ATPase, C-terminal domain"/>
    <property type="match status" value="1"/>
</dbReference>
<evidence type="ECO:0000259" key="7">
    <source>
        <dbReference type="Pfam" id="PF19354"/>
    </source>
</evidence>
<feature type="domain" description="Histidine kinase/HSP90-like ATPase" evidence="5">
    <location>
        <begin position="299"/>
        <end position="394"/>
    </location>
</feature>
<evidence type="ECO:0000256" key="3">
    <source>
        <dbReference type="ARBA" id="ARBA00023012"/>
    </source>
</evidence>
<keyword evidence="1" id="KW-0808">Transferase</keyword>
<dbReference type="Pfam" id="PF19354">
    <property type="entry name" value="DUF5931"/>
    <property type="match status" value="1"/>
</dbReference>
<evidence type="ECO:0000259" key="6">
    <source>
        <dbReference type="Pfam" id="PF07730"/>
    </source>
</evidence>
<dbReference type="GO" id="GO:0046983">
    <property type="term" value="F:protein dimerization activity"/>
    <property type="evidence" value="ECO:0007669"/>
    <property type="project" value="InterPro"/>
</dbReference>
<organism evidence="8 9">
    <name type="scientific">Actinomadura harenae</name>
    <dbReference type="NCBI Taxonomy" id="2483351"/>
    <lineage>
        <taxon>Bacteria</taxon>
        <taxon>Bacillati</taxon>
        <taxon>Actinomycetota</taxon>
        <taxon>Actinomycetes</taxon>
        <taxon>Streptosporangiales</taxon>
        <taxon>Thermomonosporaceae</taxon>
        <taxon>Actinomadura</taxon>
    </lineage>
</organism>
<comment type="caution">
    <text evidence="8">The sequence shown here is derived from an EMBL/GenBank/DDBJ whole genome shotgun (WGS) entry which is preliminary data.</text>
</comment>
<feature type="transmembrane region" description="Helical" evidence="4">
    <location>
        <begin position="65"/>
        <end position="85"/>
    </location>
</feature>
<evidence type="ECO:0000256" key="1">
    <source>
        <dbReference type="ARBA" id="ARBA00022679"/>
    </source>
</evidence>
<dbReference type="InterPro" id="IPR045975">
    <property type="entry name" value="DUF5931"/>
</dbReference>
<dbReference type="Pfam" id="PF02518">
    <property type="entry name" value="HATPase_c"/>
    <property type="match status" value="1"/>
</dbReference>
<keyword evidence="4" id="KW-0472">Membrane</keyword>
<dbReference type="OrthoDB" id="5181554at2"/>
<dbReference type="EMBL" id="RFFG01000053">
    <property type="protein sequence ID" value="RMI40489.1"/>
    <property type="molecule type" value="Genomic_DNA"/>
</dbReference>
<keyword evidence="3" id="KW-0902">Two-component regulatory system</keyword>
<dbReference type="PANTHER" id="PTHR24421:SF61">
    <property type="entry name" value="OXYGEN SENSOR HISTIDINE KINASE NREB"/>
    <property type="match status" value="1"/>
</dbReference>
<feature type="transmembrane region" description="Helical" evidence="4">
    <location>
        <begin position="146"/>
        <end position="167"/>
    </location>
</feature>
<proteinExistence type="predicted"/>
<reference evidence="8 9" key="1">
    <citation type="submission" date="2018-10" db="EMBL/GenBank/DDBJ databases">
        <title>Isolation from soil.</title>
        <authorList>
            <person name="Hu J."/>
        </authorList>
    </citation>
    <scope>NUCLEOTIDE SEQUENCE [LARGE SCALE GENOMIC DNA]</scope>
    <source>
        <strain evidence="8 9">NEAU-Ht49</strain>
    </source>
</reference>
<dbReference type="PANTHER" id="PTHR24421">
    <property type="entry name" value="NITRATE/NITRITE SENSOR PROTEIN NARX-RELATED"/>
    <property type="match status" value="1"/>
</dbReference>
<sequence length="397" mass="41498">MGVGSALWRSIAVYRFLALLYAGVLIVWNQDKYERPYAAWIVLAGMALWTGYATLAYGGGRKQRWPLLIADLAVAAASVLATSWVETSSGIAQGRPTIPVAWVVAALLAWAVSGGRRLGLLAAAVIGAADMVVHVLNASAPGPVTFSNIVLLFLTGLVVGHVVRMAVDAEARLARAVELEASTRERERLARDIHDSVLQVLAMVQRRGAEAGGEAAELGRLAGEQEAALRTLITGAPVPRPRPPRGRRHALALETPASGGGAPPPGEPDLRARLTVLASARVSVATPATPVLLPGHVVDELTAAVEAALANVRAHAGEDARAWVLLEDDGADEVIVSVRDDGPGIPPGRLEIAEADGRLGVAQSIRGRLRDLGGTVAIHSTPGEGTELELTVRRAAP</sequence>
<dbReference type="Proteomes" id="UP000282674">
    <property type="component" value="Unassembled WGS sequence"/>
</dbReference>
<feature type="domain" description="DUF5931" evidence="7">
    <location>
        <begin position="1"/>
        <end position="174"/>
    </location>
</feature>
<evidence type="ECO:0000256" key="4">
    <source>
        <dbReference type="SAM" id="Phobius"/>
    </source>
</evidence>
<feature type="domain" description="Signal transduction histidine kinase subgroup 3 dimerisation and phosphoacceptor" evidence="6">
    <location>
        <begin position="185"/>
        <end position="206"/>
    </location>
</feature>
<evidence type="ECO:0000256" key="2">
    <source>
        <dbReference type="ARBA" id="ARBA00022777"/>
    </source>
</evidence>
<dbReference type="SUPFAM" id="SSF55874">
    <property type="entry name" value="ATPase domain of HSP90 chaperone/DNA topoisomerase II/histidine kinase"/>
    <property type="match status" value="1"/>
</dbReference>
<keyword evidence="9" id="KW-1185">Reference proteome</keyword>
<keyword evidence="4" id="KW-0812">Transmembrane</keyword>
<keyword evidence="4" id="KW-1133">Transmembrane helix</keyword>
<evidence type="ECO:0000259" key="5">
    <source>
        <dbReference type="Pfam" id="PF02518"/>
    </source>
</evidence>
<dbReference type="InterPro" id="IPR036890">
    <property type="entry name" value="HATPase_C_sf"/>
</dbReference>
<dbReference type="GO" id="GO:0000155">
    <property type="term" value="F:phosphorelay sensor kinase activity"/>
    <property type="evidence" value="ECO:0007669"/>
    <property type="project" value="InterPro"/>
</dbReference>